<name>A0A453DTJ9_AEGTS</name>
<dbReference type="InterPro" id="IPR023175">
    <property type="entry name" value="Vta1/CALS_N_sf"/>
</dbReference>
<organism evidence="3 4">
    <name type="scientific">Aegilops tauschii subsp. strangulata</name>
    <name type="common">Goatgrass</name>
    <dbReference type="NCBI Taxonomy" id="200361"/>
    <lineage>
        <taxon>Eukaryota</taxon>
        <taxon>Viridiplantae</taxon>
        <taxon>Streptophyta</taxon>
        <taxon>Embryophyta</taxon>
        <taxon>Tracheophyta</taxon>
        <taxon>Spermatophyta</taxon>
        <taxon>Magnoliopsida</taxon>
        <taxon>Liliopsida</taxon>
        <taxon>Poales</taxon>
        <taxon>Poaceae</taxon>
        <taxon>BOP clade</taxon>
        <taxon>Pooideae</taxon>
        <taxon>Triticodae</taxon>
        <taxon>Triticeae</taxon>
        <taxon>Triticinae</taxon>
        <taxon>Aegilops</taxon>
    </lineage>
</organism>
<reference evidence="4" key="1">
    <citation type="journal article" date="2014" name="Science">
        <title>Ancient hybridizations among the ancestral genomes of bread wheat.</title>
        <authorList>
            <consortium name="International Wheat Genome Sequencing Consortium,"/>
            <person name="Marcussen T."/>
            <person name="Sandve S.R."/>
            <person name="Heier L."/>
            <person name="Spannagl M."/>
            <person name="Pfeifer M."/>
            <person name="Jakobsen K.S."/>
            <person name="Wulff B.B."/>
            <person name="Steuernagel B."/>
            <person name="Mayer K.F."/>
            <person name="Olsen O.A."/>
        </authorList>
    </citation>
    <scope>NUCLEOTIDE SEQUENCE [LARGE SCALE GENOMIC DNA]</scope>
    <source>
        <strain evidence="4">cv. AL8/78</strain>
    </source>
</reference>
<dbReference type="Gramene" id="AET3Gv20079000.1">
    <property type="protein sequence ID" value="AET3Gv20079000.1"/>
    <property type="gene ID" value="AET3Gv20079000"/>
</dbReference>
<dbReference type="EnsemblPlants" id="AET3Gv20079000.1">
    <property type="protein sequence ID" value="AET3Gv20079000.1"/>
    <property type="gene ID" value="AET3Gv20079000"/>
</dbReference>
<dbReference type="PANTHER" id="PTHR45707:SF50">
    <property type="entry name" value="VESICLE-ASSOCIATED PROTEIN 1-1"/>
    <property type="match status" value="1"/>
</dbReference>
<evidence type="ECO:0000313" key="4">
    <source>
        <dbReference type="Proteomes" id="UP000015105"/>
    </source>
</evidence>
<keyword evidence="4" id="KW-1185">Reference proteome</keyword>
<reference evidence="3" key="4">
    <citation type="submission" date="2019-03" db="UniProtKB">
        <authorList>
            <consortium name="EnsemblPlants"/>
        </authorList>
    </citation>
    <scope>IDENTIFICATION</scope>
</reference>
<reference evidence="4" key="2">
    <citation type="journal article" date="2017" name="Nat. Plants">
        <title>The Aegilops tauschii genome reveals multiple impacts of transposons.</title>
        <authorList>
            <person name="Zhao G."/>
            <person name="Zou C."/>
            <person name="Li K."/>
            <person name="Wang K."/>
            <person name="Li T."/>
            <person name="Gao L."/>
            <person name="Zhang X."/>
            <person name="Wang H."/>
            <person name="Yang Z."/>
            <person name="Liu X."/>
            <person name="Jiang W."/>
            <person name="Mao L."/>
            <person name="Kong X."/>
            <person name="Jiao Y."/>
            <person name="Jia J."/>
        </authorList>
    </citation>
    <scope>NUCLEOTIDE SEQUENCE [LARGE SCALE GENOMIC DNA]</scope>
    <source>
        <strain evidence="4">cv. AL8/78</strain>
    </source>
</reference>
<proteinExistence type="predicted"/>
<protein>
    <submittedName>
        <fullName evidence="3">Uncharacterized protein</fullName>
    </submittedName>
</protein>
<keyword evidence="2" id="KW-0472">Membrane</keyword>
<dbReference type="GO" id="GO:0012505">
    <property type="term" value="C:endomembrane system"/>
    <property type="evidence" value="ECO:0007669"/>
    <property type="project" value="UniProtKB-SubCell"/>
</dbReference>
<reference evidence="3" key="3">
    <citation type="journal article" date="2017" name="Nature">
        <title>Genome sequence of the progenitor of the wheat D genome Aegilops tauschii.</title>
        <authorList>
            <person name="Luo M.C."/>
            <person name="Gu Y.Q."/>
            <person name="Puiu D."/>
            <person name="Wang H."/>
            <person name="Twardziok S.O."/>
            <person name="Deal K.R."/>
            <person name="Huo N."/>
            <person name="Zhu T."/>
            <person name="Wang L."/>
            <person name="Wang Y."/>
            <person name="McGuire P.E."/>
            <person name="Liu S."/>
            <person name="Long H."/>
            <person name="Ramasamy R.K."/>
            <person name="Rodriguez J.C."/>
            <person name="Van S.L."/>
            <person name="Yuan L."/>
            <person name="Wang Z."/>
            <person name="Xia Z."/>
            <person name="Xiao L."/>
            <person name="Anderson O.D."/>
            <person name="Ouyang S."/>
            <person name="Liang Y."/>
            <person name="Zimin A.V."/>
            <person name="Pertea G."/>
            <person name="Qi P."/>
            <person name="Bennetzen J.L."/>
            <person name="Dai X."/>
            <person name="Dawson M.W."/>
            <person name="Muller H.G."/>
            <person name="Kugler K."/>
            <person name="Rivarola-Duarte L."/>
            <person name="Spannagl M."/>
            <person name="Mayer K.F.X."/>
            <person name="Lu F.H."/>
            <person name="Bevan M.W."/>
            <person name="Leroy P."/>
            <person name="Li P."/>
            <person name="You F.M."/>
            <person name="Sun Q."/>
            <person name="Liu Z."/>
            <person name="Lyons E."/>
            <person name="Wicker T."/>
            <person name="Salzberg S.L."/>
            <person name="Devos K.M."/>
            <person name="Dvorak J."/>
        </authorList>
    </citation>
    <scope>NUCLEOTIDE SEQUENCE [LARGE SCALE GENOMIC DNA]</scope>
    <source>
        <strain evidence="3">cv. AL8/78</strain>
    </source>
</reference>
<sequence length="170" mass="20364">MQRFYLYYYENFIKTFQNKIDKSDRGLLTKSFQTEAVLFEVLKQVNRIHNVEVDRAVHNCGFTVIWRYCSLLSLFIAKQRIFNLYCMSHRFWKRTVKLRKRGNCILLNSQTIDDGLFYRETNFLMSVKRQNIVRFLGYCANAENIAFKVNGSGKCGKYLYPEIRERLLCF</sequence>
<evidence type="ECO:0000313" key="3">
    <source>
        <dbReference type="EnsemblPlants" id="AET3Gv20079000.1"/>
    </source>
</evidence>
<dbReference type="PANTHER" id="PTHR45707">
    <property type="entry name" value="C2 CALCIUM/LIPID-BINDING PLANT PHOSPHORIBOSYLTRANSFERASE FAMILY PROTEIN"/>
    <property type="match status" value="1"/>
</dbReference>
<reference evidence="3" key="5">
    <citation type="journal article" date="2021" name="G3 (Bethesda)">
        <title>Aegilops tauschii genome assembly Aet v5.0 features greater sequence contiguity and improved annotation.</title>
        <authorList>
            <person name="Wang L."/>
            <person name="Zhu T."/>
            <person name="Rodriguez J.C."/>
            <person name="Deal K.R."/>
            <person name="Dubcovsky J."/>
            <person name="McGuire P.E."/>
            <person name="Lux T."/>
            <person name="Spannagl M."/>
            <person name="Mayer K.F.X."/>
            <person name="Baldrich P."/>
            <person name="Meyers B.C."/>
            <person name="Huo N."/>
            <person name="Gu Y.Q."/>
            <person name="Zhou H."/>
            <person name="Devos K.M."/>
            <person name="Bennetzen J.L."/>
            <person name="Unver T."/>
            <person name="Budak H."/>
            <person name="Gulick P.J."/>
            <person name="Galiba G."/>
            <person name="Kalapos B."/>
            <person name="Nelson D.R."/>
            <person name="Li P."/>
            <person name="You F.M."/>
            <person name="Luo M.C."/>
            <person name="Dvorak J."/>
        </authorList>
    </citation>
    <scope>NUCLEOTIDE SEQUENCE [LARGE SCALE GENOMIC DNA]</scope>
    <source>
        <strain evidence="3">cv. AL8/78</strain>
    </source>
</reference>
<accession>A0A453DTJ9</accession>
<dbReference type="Proteomes" id="UP000015105">
    <property type="component" value="Chromosome 3D"/>
</dbReference>
<comment type="subcellular location">
    <subcellularLocation>
        <location evidence="1">Endomembrane system</location>
    </subcellularLocation>
</comment>
<dbReference type="Gene3D" id="1.25.40.270">
    <property type="entry name" value="Vacuolar protein sorting-associated protein vta1"/>
    <property type="match status" value="1"/>
</dbReference>
<evidence type="ECO:0000256" key="2">
    <source>
        <dbReference type="ARBA" id="ARBA00023136"/>
    </source>
</evidence>
<dbReference type="AlphaFoldDB" id="A0A453DTJ9"/>
<evidence type="ECO:0000256" key="1">
    <source>
        <dbReference type="ARBA" id="ARBA00004308"/>
    </source>
</evidence>